<dbReference type="PANTHER" id="PTHR33969">
    <property type="entry name" value="SEGREGATION AND CONDENSATION PROTEIN A"/>
    <property type="match status" value="1"/>
</dbReference>
<gene>
    <name evidence="2" type="primary">scpA</name>
    <name evidence="3" type="ORF">HWQ67_06665</name>
</gene>
<comment type="similarity">
    <text evidence="2">Belongs to the ScpA family.</text>
</comment>
<name>A0ABS6RXB3_9BACT</name>
<comment type="subunit">
    <text evidence="2">Component of a cohesin-like complex composed of ScpA, ScpB and the Smc homodimer, in which ScpA and ScpB bind to the head domain of Smc. The presence of the three proteins is required for the association of the complex with DNA.</text>
</comment>
<dbReference type="PANTHER" id="PTHR33969:SF2">
    <property type="entry name" value="SEGREGATION AND CONDENSATION PROTEIN A"/>
    <property type="match status" value="1"/>
</dbReference>
<dbReference type="HAMAP" id="MF_01805">
    <property type="entry name" value="ScpA"/>
    <property type="match status" value="1"/>
</dbReference>
<dbReference type="Pfam" id="PF02616">
    <property type="entry name" value="SMC_ScpA"/>
    <property type="match status" value="1"/>
</dbReference>
<keyword evidence="4" id="KW-1185">Reference proteome</keyword>
<keyword evidence="2" id="KW-0963">Cytoplasm</keyword>
<dbReference type="InterPro" id="IPR003768">
    <property type="entry name" value="ScpA"/>
</dbReference>
<comment type="function">
    <text evidence="2">Participates in chromosomal partition during cell division. May act via the formation of a condensin-like complex containing Smc and ScpB that pull DNA away from mid-cell into both cell halves.</text>
</comment>
<comment type="subcellular location">
    <subcellularLocation>
        <location evidence="2">Cytoplasm</location>
    </subcellularLocation>
    <text evidence="2">Associated with two foci at the outer edges of the nucleoid region in young cells, and at four foci within both cell halves in older cells.</text>
</comment>
<evidence type="ECO:0000256" key="2">
    <source>
        <dbReference type="HAMAP-Rule" id="MF_01805"/>
    </source>
</evidence>
<accession>A0ABS6RXB3</accession>
<evidence type="ECO:0000313" key="4">
    <source>
        <dbReference type="Proteomes" id="UP001196980"/>
    </source>
</evidence>
<evidence type="ECO:0000256" key="1">
    <source>
        <dbReference type="ARBA" id="ARBA00044777"/>
    </source>
</evidence>
<keyword evidence="2" id="KW-0131">Cell cycle</keyword>
<evidence type="ECO:0000313" key="3">
    <source>
        <dbReference type="EMBL" id="MBV6341264.1"/>
    </source>
</evidence>
<protein>
    <recommendedName>
        <fullName evidence="1 2">Segregation and condensation protein A</fullName>
    </recommendedName>
</protein>
<keyword evidence="2" id="KW-0159">Chromosome partition</keyword>
<reference evidence="3 4" key="1">
    <citation type="journal article" date="2020" name="J Geophys Res Biogeosci">
        <title>Magnetotaxis as an Adaptation to Enable Bacterial Shuttling of Microbial Sulfur and Sulfur Cycling Across Aquatic Oxic#Anoxic Interfaces.</title>
        <authorList>
            <person name="Li J."/>
            <person name="Liu P."/>
            <person name="Wang J."/>
            <person name="Roberts A.P."/>
            <person name="Pan Y."/>
        </authorList>
    </citation>
    <scope>NUCLEOTIDE SEQUENCE [LARGE SCALE GENOMIC DNA]</scope>
    <source>
        <strain evidence="3 4">MYR-1_YQ</strain>
    </source>
</reference>
<proteinExistence type="inferred from homology"/>
<dbReference type="RefSeq" id="WP_218251899.1">
    <property type="nucleotide sequence ID" value="NZ_JABXWD010000088.1"/>
</dbReference>
<organism evidence="3 4">
    <name type="scientific">Candidatus Magnetobacterium casense</name>
    <dbReference type="NCBI Taxonomy" id="1455061"/>
    <lineage>
        <taxon>Bacteria</taxon>
        <taxon>Pseudomonadati</taxon>
        <taxon>Nitrospirota</taxon>
        <taxon>Thermodesulfovibrionia</taxon>
        <taxon>Thermodesulfovibrionales</taxon>
        <taxon>Candidatus Magnetobacteriaceae</taxon>
        <taxon>Candidatus Magnetobacterium</taxon>
    </lineage>
</organism>
<sequence length="257" mass="29575">MDELTPEAYRIKLAVFEGPLDLLLSLIKKNKIDIYDIPIAFITTQYLQELEVIRELNLDIAGDFLVLAATLIYIKSRMLLPVQEQEAAEEEDPRLELVQRLIEYQSFKEAAFSLREIEEKWESVFIKEPFAGCKESTPGDDDAEGQEATADYAIVNLNIYDLFEAFRNVFETKPPSAVHIAKDTLTIDDKIAIIIRRLEDASGRQIEFNDLFAGEVTRLNIIVTFLALLEMLKGGYIYIYQKMDFGEIWIKKRHGKQ</sequence>
<dbReference type="EMBL" id="JABXWD010000088">
    <property type="protein sequence ID" value="MBV6341264.1"/>
    <property type="molecule type" value="Genomic_DNA"/>
</dbReference>
<keyword evidence="2" id="KW-0132">Cell division</keyword>
<comment type="caution">
    <text evidence="3">The sequence shown here is derived from an EMBL/GenBank/DDBJ whole genome shotgun (WGS) entry which is preliminary data.</text>
</comment>
<dbReference type="Proteomes" id="UP001196980">
    <property type="component" value="Unassembled WGS sequence"/>
</dbReference>